<evidence type="ECO:0000259" key="3">
    <source>
        <dbReference type="Pfam" id="PF16344"/>
    </source>
</evidence>
<reference evidence="4 5" key="1">
    <citation type="submission" date="2020-10" db="EMBL/GenBank/DDBJ databases">
        <title>Mucilaginibacter mali sp. nov., isolated from rhizosphere soil of apple orchard.</title>
        <authorList>
            <person name="Lee J.-S."/>
            <person name="Kim H.S."/>
            <person name="Kim J.-S."/>
        </authorList>
    </citation>
    <scope>NUCLEOTIDE SEQUENCE [LARGE SCALE GENOMIC DNA]</scope>
    <source>
        <strain evidence="4 5">KCTC 23157</strain>
    </source>
</reference>
<proteinExistence type="predicted"/>
<dbReference type="Proteomes" id="UP000632774">
    <property type="component" value="Unassembled WGS sequence"/>
</dbReference>
<dbReference type="Gene3D" id="3.55.50.30">
    <property type="match status" value="1"/>
</dbReference>
<dbReference type="InterPro" id="IPR032508">
    <property type="entry name" value="FecR_C"/>
</dbReference>
<feature type="transmembrane region" description="Helical" evidence="1">
    <location>
        <begin position="50"/>
        <end position="72"/>
    </location>
</feature>
<evidence type="ECO:0000313" key="5">
    <source>
        <dbReference type="Proteomes" id="UP000632774"/>
    </source>
</evidence>
<feature type="domain" description="Protein FecR C-terminal" evidence="3">
    <location>
        <begin position="294"/>
        <end position="362"/>
    </location>
</feature>
<keyword evidence="1" id="KW-0472">Membrane</keyword>
<dbReference type="Pfam" id="PF16344">
    <property type="entry name" value="FecR_C"/>
    <property type="match status" value="1"/>
</dbReference>
<dbReference type="PANTHER" id="PTHR30273:SF2">
    <property type="entry name" value="PROTEIN FECR"/>
    <property type="match status" value="1"/>
</dbReference>
<evidence type="ECO:0000313" key="4">
    <source>
        <dbReference type="EMBL" id="MBE9666836.1"/>
    </source>
</evidence>
<protein>
    <submittedName>
        <fullName evidence="4">DUF4974 domain-containing protein</fullName>
    </submittedName>
</protein>
<organism evidence="4 5">
    <name type="scientific">Mucilaginibacter boryungensis</name>
    <dbReference type="NCBI Taxonomy" id="768480"/>
    <lineage>
        <taxon>Bacteria</taxon>
        <taxon>Pseudomonadati</taxon>
        <taxon>Bacteroidota</taxon>
        <taxon>Sphingobacteriia</taxon>
        <taxon>Sphingobacteriales</taxon>
        <taxon>Sphingobacteriaceae</taxon>
        <taxon>Mucilaginibacter</taxon>
    </lineage>
</organism>
<feature type="domain" description="FecR protein" evidence="2">
    <location>
        <begin position="154"/>
        <end position="252"/>
    </location>
</feature>
<dbReference type="PANTHER" id="PTHR30273">
    <property type="entry name" value="PERIPLASMIC SIGNAL SENSOR AND SIGMA FACTOR ACTIVATOR FECR-RELATED"/>
    <property type="match status" value="1"/>
</dbReference>
<dbReference type="PIRSF" id="PIRSF018266">
    <property type="entry name" value="FecR"/>
    <property type="match status" value="1"/>
</dbReference>
<dbReference type="EMBL" id="JADFFM010000001">
    <property type="protein sequence ID" value="MBE9666836.1"/>
    <property type="molecule type" value="Genomic_DNA"/>
</dbReference>
<keyword evidence="1" id="KW-0812">Transmembrane</keyword>
<dbReference type="Gene3D" id="2.60.120.1440">
    <property type="match status" value="1"/>
</dbReference>
<evidence type="ECO:0000256" key="1">
    <source>
        <dbReference type="SAM" id="Phobius"/>
    </source>
</evidence>
<keyword evidence="1" id="KW-1133">Transmembrane helix</keyword>
<sequence>MAWYNRQNNTIIEWPSESPDEEEQIRMRTLRHLQQQIAFSKKSEKTSRSVWYRIAAAASIIITFSIGGYFAFHKSSNTEANKVAVKPLVNDIAPGSNKAILTLANGAKVVLAQSQNGLLLKQGSALVNKTGNGNLVYTASTVASNTAVVYNTLNIPYGGQYKVTLQDGTQVWLNAGSSLRYPTAFTGNERNVELSGEAYFEVAKNKDKPFIVSVHTASNIPMNVKVLGTHFNIMAYADEDYNATTLLEGSVKVDYGAENALLTPGRQAMLIKASGKLKTKIADTEQVIAWKNGYFLFDNDKIESIMRKISRWYDVEVAYKGDVSRKAIGGSVSRFKNVSEVLKMLELTGAVHFKIEGRRILVMP</sequence>
<accession>A0ABR9XHX5</accession>
<name>A0ABR9XHX5_9SPHI</name>
<evidence type="ECO:0000259" key="2">
    <source>
        <dbReference type="Pfam" id="PF04773"/>
    </source>
</evidence>
<comment type="caution">
    <text evidence="4">The sequence shown here is derived from an EMBL/GenBank/DDBJ whole genome shotgun (WGS) entry which is preliminary data.</text>
</comment>
<gene>
    <name evidence="4" type="ORF">IRJ18_10730</name>
</gene>
<dbReference type="InterPro" id="IPR012373">
    <property type="entry name" value="Ferrdict_sens_TM"/>
</dbReference>
<dbReference type="InterPro" id="IPR006860">
    <property type="entry name" value="FecR"/>
</dbReference>
<keyword evidence="5" id="KW-1185">Reference proteome</keyword>
<dbReference type="Pfam" id="PF04773">
    <property type="entry name" value="FecR"/>
    <property type="match status" value="1"/>
</dbReference>